<dbReference type="RefSeq" id="WP_108977794.1">
    <property type="nucleotide sequence ID" value="NZ_BFBB01000008.1"/>
</dbReference>
<gene>
    <name evidence="2" type="ORF">LPTSP4_29950</name>
</gene>
<dbReference type="EMBL" id="BFBB01000008">
    <property type="protein sequence ID" value="GBF51458.1"/>
    <property type="molecule type" value="Genomic_DNA"/>
</dbReference>
<comment type="caution">
    <text evidence="2">The sequence shown here is derived from an EMBL/GenBank/DDBJ whole genome shotgun (WGS) entry which is preliminary data.</text>
</comment>
<keyword evidence="3" id="KW-1185">Reference proteome</keyword>
<organism evidence="2 3">
    <name type="scientific">Leptospira ryugenii</name>
    <dbReference type="NCBI Taxonomy" id="1917863"/>
    <lineage>
        <taxon>Bacteria</taxon>
        <taxon>Pseudomonadati</taxon>
        <taxon>Spirochaetota</taxon>
        <taxon>Spirochaetia</taxon>
        <taxon>Leptospirales</taxon>
        <taxon>Leptospiraceae</taxon>
        <taxon>Leptospira</taxon>
    </lineage>
</organism>
<evidence type="ECO:0000313" key="3">
    <source>
        <dbReference type="Proteomes" id="UP000245133"/>
    </source>
</evidence>
<evidence type="ECO:0000256" key="1">
    <source>
        <dbReference type="SAM" id="SignalP"/>
    </source>
</evidence>
<proteinExistence type="predicted"/>
<accession>A0A2P2E3J3</accession>
<name>A0A2P2E3J3_9LEPT</name>
<dbReference type="Proteomes" id="UP000245133">
    <property type="component" value="Unassembled WGS sequence"/>
</dbReference>
<sequence length="478" mass="55248">MRNSYFRFSIASFLFLILLNGQSPAKPTLFNAFGTTSIPKGYVEAVETYLKAEDLIRSANYAAANSLLTEYWRSNPESTSSIPENAGGIFTGHPPAYASLQMITKVANVLSSGIPKERETFRYTILIPDSATGYDPSNLGDAEYNKGKPVSYRISPKIAANQYQVLKESTWLFAEYLSALFEGQVKVIIEIVPLKVSLPIEMQKVAEGAFTSRPEQKAMEILWQKVPNSIKQRTDFWMLVFPSHKPSNQELKKTYYFTGGGMGTAYNGSPLILIDDEFLLRAQPHFGVNEKSFDSLERRLYIPQFLQHEFFHHIYRNYTEFKLEAKGHQWHDRSSWPKDFVGKFESDYYQESFEKRIRRAEPSLLSKLRFQEPSKEVWSSLQSDSMIGQYVREPEENDWHRGTIVEDSSTLYWENEAGVRWRLTDNNEGELIKDEGTPYYEYPLGKSFKLKIKRDNSGKYSDQIDGFYFNGEYYRKIE</sequence>
<evidence type="ECO:0008006" key="4">
    <source>
        <dbReference type="Google" id="ProtNLM"/>
    </source>
</evidence>
<protein>
    <recommendedName>
        <fullName evidence="4">GWxTD domain-containing protein</fullName>
    </recommendedName>
</protein>
<dbReference type="AlphaFoldDB" id="A0A2P2E3J3"/>
<evidence type="ECO:0000313" key="2">
    <source>
        <dbReference type="EMBL" id="GBF51458.1"/>
    </source>
</evidence>
<dbReference type="OrthoDB" id="315933at2"/>
<feature type="chain" id="PRO_5015138056" description="GWxTD domain-containing protein" evidence="1">
    <location>
        <begin position="26"/>
        <end position="478"/>
    </location>
</feature>
<feature type="signal peptide" evidence="1">
    <location>
        <begin position="1"/>
        <end position="25"/>
    </location>
</feature>
<keyword evidence="1" id="KW-0732">Signal</keyword>
<reference evidence="2 3" key="1">
    <citation type="submission" date="2018-02" db="EMBL/GenBank/DDBJ databases">
        <title>Novel Leptospira species isolated from soil and water in Japan.</title>
        <authorList>
            <person name="Nakao R."/>
            <person name="Masuzawa T."/>
        </authorList>
    </citation>
    <scope>NUCLEOTIDE SEQUENCE [LARGE SCALE GENOMIC DNA]</scope>
    <source>
        <strain evidence="2 3">YH101</strain>
    </source>
</reference>